<proteinExistence type="predicted"/>
<evidence type="ECO:0000256" key="2">
    <source>
        <dbReference type="SAM" id="SignalP"/>
    </source>
</evidence>
<feature type="signal peptide" evidence="2">
    <location>
        <begin position="1"/>
        <end position="25"/>
    </location>
</feature>
<dbReference type="AlphaFoldDB" id="K1QTY7"/>
<dbReference type="EMBL" id="JH817038">
    <property type="protein sequence ID" value="EKC34714.1"/>
    <property type="molecule type" value="Genomic_DNA"/>
</dbReference>
<organism evidence="3">
    <name type="scientific">Magallana gigas</name>
    <name type="common">Pacific oyster</name>
    <name type="synonym">Crassostrea gigas</name>
    <dbReference type="NCBI Taxonomy" id="29159"/>
    <lineage>
        <taxon>Eukaryota</taxon>
        <taxon>Metazoa</taxon>
        <taxon>Spiralia</taxon>
        <taxon>Lophotrochozoa</taxon>
        <taxon>Mollusca</taxon>
        <taxon>Bivalvia</taxon>
        <taxon>Autobranchia</taxon>
        <taxon>Pteriomorphia</taxon>
        <taxon>Ostreida</taxon>
        <taxon>Ostreoidea</taxon>
        <taxon>Ostreidae</taxon>
        <taxon>Magallana</taxon>
    </lineage>
</organism>
<feature type="region of interest" description="Disordered" evidence="1">
    <location>
        <begin position="140"/>
        <end position="263"/>
    </location>
</feature>
<name>K1QTY7_MAGGI</name>
<evidence type="ECO:0000256" key="1">
    <source>
        <dbReference type="SAM" id="MobiDB-lite"/>
    </source>
</evidence>
<feature type="compositionally biased region" description="Basic and acidic residues" evidence="1">
    <location>
        <begin position="211"/>
        <end position="225"/>
    </location>
</feature>
<keyword evidence="2" id="KW-0732">Signal</keyword>
<dbReference type="HOGENOM" id="CLU_903861_0_0_1"/>
<feature type="compositionally biased region" description="Low complexity" evidence="1">
    <location>
        <begin position="197"/>
        <end position="206"/>
    </location>
</feature>
<sequence length="308" mass="33814">MATICINEIATVVVVLLSFFSPAVCVTSLTCGSPSIINLASAYESYRYPASGTYPTQGHQSEYPIGGSLYIDNNRRAENPENEACGGPLSEHSVPLSESNVSTIPGFPSFPSSAFPSPNSNYISTELNNSFYSPFEEATPAISGENSRMEQQRVAGPKTDKKKTSAHKLVNSEPVISIRERRSQSKRAKGTEKENSSTRNTRSKSNPPTSTKEKRFNEKGIKDEGSMPNHALPNEMEPENVEGRRVVSSERPNVATERNLNAPSEENTLAIAEFDNIDQRMTVDRRVSRSISGDFISQSSREKLNRGD</sequence>
<dbReference type="InParanoid" id="K1QTY7"/>
<protein>
    <submittedName>
        <fullName evidence="3">Uncharacterized protein</fullName>
    </submittedName>
</protein>
<accession>K1QTY7</accession>
<evidence type="ECO:0000313" key="3">
    <source>
        <dbReference type="EMBL" id="EKC34714.1"/>
    </source>
</evidence>
<feature type="chain" id="PRO_5043321287" evidence="2">
    <location>
        <begin position="26"/>
        <end position="308"/>
    </location>
</feature>
<feature type="compositionally biased region" description="Basic and acidic residues" evidence="1">
    <location>
        <begin position="178"/>
        <end position="196"/>
    </location>
</feature>
<reference evidence="3" key="1">
    <citation type="journal article" date="2012" name="Nature">
        <title>The oyster genome reveals stress adaptation and complexity of shell formation.</title>
        <authorList>
            <person name="Zhang G."/>
            <person name="Fang X."/>
            <person name="Guo X."/>
            <person name="Li L."/>
            <person name="Luo R."/>
            <person name="Xu F."/>
            <person name="Yang P."/>
            <person name="Zhang L."/>
            <person name="Wang X."/>
            <person name="Qi H."/>
            <person name="Xiong Z."/>
            <person name="Que H."/>
            <person name="Xie Y."/>
            <person name="Holland P.W."/>
            <person name="Paps J."/>
            <person name="Zhu Y."/>
            <person name="Wu F."/>
            <person name="Chen Y."/>
            <person name="Wang J."/>
            <person name="Peng C."/>
            <person name="Meng J."/>
            <person name="Yang L."/>
            <person name="Liu J."/>
            <person name="Wen B."/>
            <person name="Zhang N."/>
            <person name="Huang Z."/>
            <person name="Zhu Q."/>
            <person name="Feng Y."/>
            <person name="Mount A."/>
            <person name="Hedgecock D."/>
            <person name="Xu Z."/>
            <person name="Liu Y."/>
            <person name="Domazet-Loso T."/>
            <person name="Du Y."/>
            <person name="Sun X."/>
            <person name="Zhang S."/>
            <person name="Liu B."/>
            <person name="Cheng P."/>
            <person name="Jiang X."/>
            <person name="Li J."/>
            <person name="Fan D."/>
            <person name="Wang W."/>
            <person name="Fu W."/>
            <person name="Wang T."/>
            <person name="Wang B."/>
            <person name="Zhang J."/>
            <person name="Peng Z."/>
            <person name="Li Y."/>
            <person name="Li N."/>
            <person name="Wang J."/>
            <person name="Chen M."/>
            <person name="He Y."/>
            <person name="Tan F."/>
            <person name="Song X."/>
            <person name="Zheng Q."/>
            <person name="Huang R."/>
            <person name="Yang H."/>
            <person name="Du X."/>
            <person name="Chen L."/>
            <person name="Yang M."/>
            <person name="Gaffney P.M."/>
            <person name="Wang S."/>
            <person name="Luo L."/>
            <person name="She Z."/>
            <person name="Ming Y."/>
            <person name="Huang W."/>
            <person name="Zhang S."/>
            <person name="Huang B."/>
            <person name="Zhang Y."/>
            <person name="Qu T."/>
            <person name="Ni P."/>
            <person name="Miao G."/>
            <person name="Wang J."/>
            <person name="Wang Q."/>
            <person name="Steinberg C.E."/>
            <person name="Wang H."/>
            <person name="Li N."/>
            <person name="Qian L."/>
            <person name="Zhang G."/>
            <person name="Li Y."/>
            <person name="Yang H."/>
            <person name="Liu X."/>
            <person name="Wang J."/>
            <person name="Yin Y."/>
            <person name="Wang J."/>
        </authorList>
    </citation>
    <scope>NUCLEOTIDE SEQUENCE [LARGE SCALE GENOMIC DNA]</scope>
    <source>
        <strain evidence="3">05x7-T-G4-1.051#20</strain>
    </source>
</reference>
<gene>
    <name evidence="3" type="ORF">CGI_10026854</name>
</gene>
<feature type="region of interest" description="Disordered" evidence="1">
    <location>
        <begin position="78"/>
        <end position="101"/>
    </location>
</feature>